<comment type="caution">
    <text evidence="1">The sequence shown here is derived from an EMBL/GenBank/DDBJ whole genome shotgun (WGS) entry which is preliminary data.</text>
</comment>
<evidence type="ECO:0000313" key="1">
    <source>
        <dbReference type="EMBL" id="KAG9460371.1"/>
    </source>
</evidence>
<gene>
    <name evidence="1" type="ORF">GDO78_022285</name>
</gene>
<reference evidence="1" key="1">
    <citation type="thesis" date="2020" institute="ProQuest LLC" country="789 East Eisenhower Parkway, Ann Arbor, MI, USA">
        <title>Comparative Genomics and Chromosome Evolution.</title>
        <authorList>
            <person name="Mudd A.B."/>
        </authorList>
    </citation>
    <scope>NUCLEOTIDE SEQUENCE</scope>
    <source>
        <strain evidence="1">HN-11 Male</strain>
        <tissue evidence="1">Kidney and liver</tissue>
    </source>
</reference>
<name>A0A8J6B2M9_ELECQ</name>
<protein>
    <submittedName>
        <fullName evidence="1">Uncharacterized protein</fullName>
    </submittedName>
</protein>
<proteinExistence type="predicted"/>
<sequence>MKGCAPLLWSKTVANFLCNLYLRKVIQFLKPSSTINSSLNSPVSGSDRRRAALKQPVTSSSQYCILQIYPILLKCDDSLYHEENRMPAQQLAIWLL</sequence>
<dbReference type="EMBL" id="WNTK01078338">
    <property type="protein sequence ID" value="KAG9460371.1"/>
    <property type="molecule type" value="Genomic_DNA"/>
</dbReference>
<accession>A0A8J6B2M9</accession>
<dbReference type="Proteomes" id="UP000770717">
    <property type="component" value="Unassembled WGS sequence"/>
</dbReference>
<keyword evidence="2" id="KW-1185">Reference proteome</keyword>
<dbReference type="AlphaFoldDB" id="A0A8J6B2M9"/>
<organism evidence="1 2">
    <name type="scientific">Eleutherodactylus coqui</name>
    <name type="common">Puerto Rican coqui</name>
    <dbReference type="NCBI Taxonomy" id="57060"/>
    <lineage>
        <taxon>Eukaryota</taxon>
        <taxon>Metazoa</taxon>
        <taxon>Chordata</taxon>
        <taxon>Craniata</taxon>
        <taxon>Vertebrata</taxon>
        <taxon>Euteleostomi</taxon>
        <taxon>Amphibia</taxon>
        <taxon>Batrachia</taxon>
        <taxon>Anura</taxon>
        <taxon>Neobatrachia</taxon>
        <taxon>Hyloidea</taxon>
        <taxon>Eleutherodactylidae</taxon>
        <taxon>Eleutherodactylinae</taxon>
        <taxon>Eleutherodactylus</taxon>
        <taxon>Eleutherodactylus</taxon>
    </lineage>
</organism>
<evidence type="ECO:0000313" key="2">
    <source>
        <dbReference type="Proteomes" id="UP000770717"/>
    </source>
</evidence>